<evidence type="ECO:0000313" key="3">
    <source>
        <dbReference type="EMBL" id="KAG2275725.1"/>
    </source>
</evidence>
<gene>
    <name evidence="3" type="ORF">Bca52824_058280</name>
</gene>
<dbReference type="AlphaFoldDB" id="A0A8X7QW27"/>
<feature type="compositionally biased region" description="Low complexity" evidence="1">
    <location>
        <begin position="517"/>
        <end position="533"/>
    </location>
</feature>
<organism evidence="3 4">
    <name type="scientific">Brassica carinata</name>
    <name type="common">Ethiopian mustard</name>
    <name type="synonym">Abyssinian cabbage</name>
    <dbReference type="NCBI Taxonomy" id="52824"/>
    <lineage>
        <taxon>Eukaryota</taxon>
        <taxon>Viridiplantae</taxon>
        <taxon>Streptophyta</taxon>
        <taxon>Embryophyta</taxon>
        <taxon>Tracheophyta</taxon>
        <taxon>Spermatophyta</taxon>
        <taxon>Magnoliopsida</taxon>
        <taxon>eudicotyledons</taxon>
        <taxon>Gunneridae</taxon>
        <taxon>Pentapetalae</taxon>
        <taxon>rosids</taxon>
        <taxon>malvids</taxon>
        <taxon>Brassicales</taxon>
        <taxon>Brassicaceae</taxon>
        <taxon>Brassiceae</taxon>
        <taxon>Brassica</taxon>
    </lineage>
</organism>
<dbReference type="PANTHER" id="PTHR47165:SF4">
    <property type="entry name" value="OS03G0429900 PROTEIN"/>
    <property type="match status" value="1"/>
</dbReference>
<keyword evidence="4" id="KW-1185">Reference proteome</keyword>
<accession>A0A8X7QW27</accession>
<dbReference type="EMBL" id="JAAMPC010000012">
    <property type="protein sequence ID" value="KAG2275725.1"/>
    <property type="molecule type" value="Genomic_DNA"/>
</dbReference>
<feature type="region of interest" description="Disordered" evidence="1">
    <location>
        <begin position="514"/>
        <end position="533"/>
    </location>
</feature>
<dbReference type="OrthoDB" id="1092311at2759"/>
<reference evidence="3 4" key="1">
    <citation type="submission" date="2020-02" db="EMBL/GenBank/DDBJ databases">
        <authorList>
            <person name="Ma Q."/>
            <person name="Huang Y."/>
            <person name="Song X."/>
            <person name="Pei D."/>
        </authorList>
    </citation>
    <scope>NUCLEOTIDE SEQUENCE [LARGE SCALE GENOMIC DNA]</scope>
    <source>
        <strain evidence="3">Sxm20200214</strain>
        <tissue evidence="3">Leaf</tissue>
    </source>
</reference>
<evidence type="ECO:0000256" key="1">
    <source>
        <dbReference type="SAM" id="MobiDB-lite"/>
    </source>
</evidence>
<dbReference type="Pfam" id="PF02721">
    <property type="entry name" value="DUF223"/>
    <property type="match status" value="1"/>
</dbReference>
<feature type="domain" description="Replication protein A 70 kDa DNA-binding subunit B/D first OB fold" evidence="2">
    <location>
        <begin position="4"/>
        <end position="108"/>
    </location>
</feature>
<name>A0A8X7QW27_BRACI</name>
<sequence length="533" mass="59770">MELTPLADIKPFMTEYRVQVKVLHTWRQYTKLSGESLEIILSDAHGTKIHASCKKTYLDKLTRKLSNVLSIGMWRNIENFSINNPSVSYRPTNHQYKINFIYGTDITPSTILNDNMFLSLVDFQTIQSGVEDPNILIDVIGQVSDLGALETVQCSGKARKKIEFSLTDLVGHRITCCLWGKFAESIKANCDAAGEDSVICLLCFVKIGTYRNEIQISNSYDASQVFFNPPIMEAEAFLKRDVASNALTLVESNQDKLEREIRRDPWMQYAIRDIVELRQLTQLKDVESFPEAITSLIGKTFMFGGGMYKVGKVWKNLSMLLIGGSTTESFTQSDVGTNNLSCSQGSILLMDSEANEDTVVTPSSKRKEHSNIILRDVTNLHPTLPSSGNKAKGKQPQCDYNNKASQLSDITTRRSTCLNIQPRNLLPAFSKSDSVKKPNPMEWPTSQLNEAEEEDDFQSSVNHSSSAFFLQRRVKIIVIRVMMLVVTIVNPSPIPDEQRSRILTMADIFRNMFQGGQSSSTTPSLQTLKTIGN</sequence>
<dbReference type="CDD" id="cd04481">
    <property type="entry name" value="RPA1_DBD_B_like"/>
    <property type="match status" value="1"/>
</dbReference>
<evidence type="ECO:0000259" key="2">
    <source>
        <dbReference type="Pfam" id="PF02721"/>
    </source>
</evidence>
<dbReference type="SUPFAM" id="SSF50249">
    <property type="entry name" value="Nucleic acid-binding proteins"/>
    <property type="match status" value="2"/>
</dbReference>
<proteinExistence type="predicted"/>
<protein>
    <recommendedName>
        <fullName evidence="2">Replication protein A 70 kDa DNA-binding subunit B/D first OB fold domain-containing protein</fullName>
    </recommendedName>
</protein>
<dbReference type="Gene3D" id="2.40.50.140">
    <property type="entry name" value="Nucleic acid-binding proteins"/>
    <property type="match status" value="2"/>
</dbReference>
<dbReference type="InterPro" id="IPR003871">
    <property type="entry name" value="RFA1B/D_OB_1st"/>
</dbReference>
<dbReference type="Proteomes" id="UP000886595">
    <property type="component" value="Unassembled WGS sequence"/>
</dbReference>
<dbReference type="CDD" id="cd04480">
    <property type="entry name" value="RPA1_DBD_A_like"/>
    <property type="match status" value="1"/>
</dbReference>
<dbReference type="InterPro" id="IPR012340">
    <property type="entry name" value="NA-bd_OB-fold"/>
</dbReference>
<comment type="caution">
    <text evidence="3">The sequence shown here is derived from an EMBL/GenBank/DDBJ whole genome shotgun (WGS) entry which is preliminary data.</text>
</comment>
<dbReference type="PANTHER" id="PTHR47165">
    <property type="entry name" value="OS03G0429900 PROTEIN"/>
    <property type="match status" value="1"/>
</dbReference>
<evidence type="ECO:0000313" key="4">
    <source>
        <dbReference type="Proteomes" id="UP000886595"/>
    </source>
</evidence>